<evidence type="ECO:0000313" key="10">
    <source>
        <dbReference type="EMBL" id="SKC38979.1"/>
    </source>
</evidence>
<evidence type="ECO:0000256" key="3">
    <source>
        <dbReference type="ARBA" id="ARBA00022475"/>
    </source>
</evidence>
<organism evidence="10 11">
    <name type="scientific">Maledivibacter halophilus</name>
    <dbReference type="NCBI Taxonomy" id="36842"/>
    <lineage>
        <taxon>Bacteria</taxon>
        <taxon>Bacillati</taxon>
        <taxon>Bacillota</taxon>
        <taxon>Clostridia</taxon>
        <taxon>Peptostreptococcales</taxon>
        <taxon>Caminicellaceae</taxon>
        <taxon>Maledivibacter</taxon>
    </lineage>
</organism>
<feature type="domain" description="ABC3 transporter permease C-terminal" evidence="8">
    <location>
        <begin position="270"/>
        <end position="388"/>
    </location>
</feature>
<dbReference type="Proteomes" id="UP000190285">
    <property type="component" value="Unassembled WGS sequence"/>
</dbReference>
<dbReference type="InterPro" id="IPR051447">
    <property type="entry name" value="Lipoprotein-release_system"/>
</dbReference>
<sequence length="785" mass="89313">MVMKKLNLRLMRLIKKSYGQVIAVITVIAVGLLVYTAMKMAALNLESTLNKYYNETNFADMYAQVVKIPTGAIEDLKNKYGITDAQGRIVSDVPLKVEKGEEKVTIRVVSLPNSDKKINGTYLVNGEEIQNKNKEVLVVEQFANARNIKTGDFLEVQINGRLYDLKVSGIVASPEYIYLMESEQSLLPLPEKFGVVFVADEFARQSFGFGDSYNEIIFNVNDENQLDQIKDKLEKVLKKYGVKRIIVKEDQLSNRMISEEIKQLKNMSKIIPIIFLGVAAVIIAVMISRMVKKDRIPIGVMKALGYKNIDIISHYTKYSLIIGIIGAIIGTNLGMLLAGAMTKLYLQFFNIPILRVNYYYRYTFYSVVLSSMFCIAAGFLGGRKVLKILPAESMRPEAPKSGKRILIENIKILWNILSFSWKIVVRNIFRNKKRVIFVLMGIALSFSMLLLTFHQLNAFFHIFRTHYGDFQRMDYSINFSKPMNKRVIKDINHLIDIDEIEPKSEFPFEIINGWKSKVVNIIGAENDTVFYKFINLEGEVINLPQKGIVITENLAKYLQVEKGDRVIINSFIPHREDIKIEVKDIVKQSLGINAYMDIEEMDEILLDKELITGAYFNSGDYVKKKLDNLKNVTSLQSLEDLKNVFEQFLSLTYSSIGMLVVFSSILGFAVVYNTTVMGISERRLEFSSLRVMGFSRKQIFWMIVKENLVLTVIGIVVGIPMGRVFITGIEEAMSNDLYTLHVAVNPTTYVFAGLFTVLFVAAAQLFTLKKIYGLDFMEALKSRIS</sequence>
<dbReference type="Pfam" id="PF12704">
    <property type="entry name" value="MacB_PCD"/>
    <property type="match status" value="1"/>
</dbReference>
<evidence type="ECO:0000256" key="7">
    <source>
        <dbReference type="SAM" id="Phobius"/>
    </source>
</evidence>
<proteinExistence type="inferred from homology"/>
<keyword evidence="3" id="KW-1003">Cell membrane</keyword>
<name>A0A1T5IIP0_9FIRM</name>
<feature type="transmembrane region" description="Helical" evidence="7">
    <location>
        <begin position="435"/>
        <end position="456"/>
    </location>
</feature>
<keyword evidence="11" id="KW-1185">Reference proteome</keyword>
<feature type="transmembrane region" description="Helical" evidence="7">
    <location>
        <begin position="21"/>
        <end position="38"/>
    </location>
</feature>
<feature type="transmembrane region" description="Helical" evidence="7">
    <location>
        <begin position="318"/>
        <end position="342"/>
    </location>
</feature>
<dbReference type="PANTHER" id="PTHR30489">
    <property type="entry name" value="LIPOPROTEIN-RELEASING SYSTEM TRANSMEMBRANE PROTEIN LOLE"/>
    <property type="match status" value="1"/>
</dbReference>
<dbReference type="PANTHER" id="PTHR30489:SF0">
    <property type="entry name" value="LIPOPROTEIN-RELEASING SYSTEM TRANSMEMBRANE PROTEIN LOLE"/>
    <property type="match status" value="1"/>
</dbReference>
<gene>
    <name evidence="10" type="ORF">SAMN02194393_00424</name>
</gene>
<dbReference type="GO" id="GO:0044874">
    <property type="term" value="P:lipoprotein localization to outer membrane"/>
    <property type="evidence" value="ECO:0007669"/>
    <property type="project" value="TreeGrafter"/>
</dbReference>
<keyword evidence="5 7" id="KW-1133">Transmembrane helix</keyword>
<evidence type="ECO:0000256" key="6">
    <source>
        <dbReference type="ARBA" id="ARBA00023136"/>
    </source>
</evidence>
<dbReference type="EMBL" id="FUZT01000001">
    <property type="protein sequence ID" value="SKC38979.1"/>
    <property type="molecule type" value="Genomic_DNA"/>
</dbReference>
<evidence type="ECO:0000256" key="4">
    <source>
        <dbReference type="ARBA" id="ARBA00022692"/>
    </source>
</evidence>
<dbReference type="InterPro" id="IPR025857">
    <property type="entry name" value="MacB_PCD"/>
</dbReference>
<reference evidence="10 11" key="1">
    <citation type="submission" date="2017-02" db="EMBL/GenBank/DDBJ databases">
        <authorList>
            <person name="Peterson S.W."/>
        </authorList>
    </citation>
    <scope>NUCLEOTIDE SEQUENCE [LARGE SCALE GENOMIC DNA]</scope>
    <source>
        <strain evidence="10 11">M1</strain>
    </source>
</reference>
<protein>
    <submittedName>
        <fullName evidence="10">Putative ABC transport system permease protein</fullName>
    </submittedName>
</protein>
<keyword evidence="6 7" id="KW-0472">Membrane</keyword>
<evidence type="ECO:0000259" key="9">
    <source>
        <dbReference type="Pfam" id="PF12704"/>
    </source>
</evidence>
<evidence type="ECO:0000259" key="8">
    <source>
        <dbReference type="Pfam" id="PF02687"/>
    </source>
</evidence>
<feature type="transmembrane region" description="Helical" evidence="7">
    <location>
        <begin position="362"/>
        <end position="380"/>
    </location>
</feature>
<dbReference type="InterPro" id="IPR003838">
    <property type="entry name" value="ABC3_permease_C"/>
</dbReference>
<keyword evidence="4 7" id="KW-0812">Transmembrane</keyword>
<dbReference type="AlphaFoldDB" id="A0A1T5IIP0"/>
<dbReference type="STRING" id="36842.SAMN02194393_00424"/>
<evidence type="ECO:0000256" key="5">
    <source>
        <dbReference type="ARBA" id="ARBA00022989"/>
    </source>
</evidence>
<comment type="subcellular location">
    <subcellularLocation>
        <location evidence="1">Cell membrane</location>
        <topology evidence="1">Multi-pass membrane protein</topology>
    </subcellularLocation>
</comment>
<dbReference type="GO" id="GO:0098797">
    <property type="term" value="C:plasma membrane protein complex"/>
    <property type="evidence" value="ECO:0007669"/>
    <property type="project" value="TreeGrafter"/>
</dbReference>
<feature type="transmembrane region" description="Helical" evidence="7">
    <location>
        <begin position="746"/>
        <end position="768"/>
    </location>
</feature>
<evidence type="ECO:0000313" key="11">
    <source>
        <dbReference type="Proteomes" id="UP000190285"/>
    </source>
</evidence>
<feature type="domain" description="MacB-like periplasmic core" evidence="9">
    <location>
        <begin position="21"/>
        <end position="235"/>
    </location>
</feature>
<feature type="transmembrane region" description="Helical" evidence="7">
    <location>
        <begin position="699"/>
        <end position="726"/>
    </location>
</feature>
<evidence type="ECO:0000256" key="1">
    <source>
        <dbReference type="ARBA" id="ARBA00004651"/>
    </source>
</evidence>
<evidence type="ECO:0000256" key="2">
    <source>
        <dbReference type="ARBA" id="ARBA00005236"/>
    </source>
</evidence>
<feature type="transmembrane region" description="Helical" evidence="7">
    <location>
        <begin position="270"/>
        <end position="291"/>
    </location>
</feature>
<feature type="transmembrane region" description="Helical" evidence="7">
    <location>
        <begin position="656"/>
        <end position="679"/>
    </location>
</feature>
<accession>A0A1T5IIP0</accession>
<feature type="domain" description="ABC3 transporter permease C-terminal" evidence="8">
    <location>
        <begin position="658"/>
        <end position="773"/>
    </location>
</feature>
<dbReference type="Pfam" id="PF02687">
    <property type="entry name" value="FtsX"/>
    <property type="match status" value="2"/>
</dbReference>
<comment type="similarity">
    <text evidence="2">Belongs to the ABC-4 integral membrane protein family. LolC/E subfamily.</text>
</comment>